<dbReference type="CDD" id="cd03404">
    <property type="entry name" value="SPFH_HflK"/>
    <property type="match status" value="1"/>
</dbReference>
<dbReference type="GO" id="GO:0006508">
    <property type="term" value="P:proteolysis"/>
    <property type="evidence" value="ECO:0007669"/>
    <property type="project" value="UniProtKB-KW"/>
</dbReference>
<dbReference type="AlphaFoldDB" id="A0A7W7Y044"/>
<comment type="subunit">
    <text evidence="3">HflC and HflK may interact to form a multimeric complex.</text>
</comment>
<comment type="caution">
    <text evidence="6">The sequence shown here is derived from an EMBL/GenBank/DDBJ whole genome shotgun (WGS) entry which is preliminary data.</text>
</comment>
<dbReference type="RefSeq" id="WP_183948318.1">
    <property type="nucleotide sequence ID" value="NZ_JACHHX010000009.1"/>
</dbReference>
<dbReference type="PRINTS" id="PR00721">
    <property type="entry name" value="STOMATIN"/>
</dbReference>
<protein>
    <recommendedName>
        <fullName evidence="3">Protein HflK</fullName>
    </recommendedName>
</protein>
<name>A0A7W7Y044_9GAMM</name>
<dbReference type="InterPro" id="IPR010201">
    <property type="entry name" value="HflK"/>
</dbReference>
<dbReference type="InterPro" id="IPR036013">
    <property type="entry name" value="Band_7/SPFH_dom_sf"/>
</dbReference>
<dbReference type="Pfam" id="PF01145">
    <property type="entry name" value="Band_7"/>
    <property type="match status" value="1"/>
</dbReference>
<accession>A0A7W7Y044</accession>
<keyword evidence="6" id="KW-0645">Protease</keyword>
<reference evidence="6 7" key="1">
    <citation type="submission" date="2020-08" db="EMBL/GenBank/DDBJ databases">
        <title>Genomic Encyclopedia of Type Strains, Phase IV (KMG-IV): sequencing the most valuable type-strain genomes for metagenomic binning, comparative biology and taxonomic classification.</title>
        <authorList>
            <person name="Goeker M."/>
        </authorList>
    </citation>
    <scope>NUCLEOTIDE SEQUENCE [LARGE SCALE GENOMIC DNA]</scope>
    <source>
        <strain evidence="6 7">DSM 25897</strain>
    </source>
</reference>
<dbReference type="PANTHER" id="PTHR42911">
    <property type="entry name" value="MODULATOR OF FTSH PROTEASE HFLC"/>
    <property type="match status" value="1"/>
</dbReference>
<dbReference type="Gene3D" id="3.30.479.30">
    <property type="entry name" value="Band 7 domain"/>
    <property type="match status" value="1"/>
</dbReference>
<feature type="region of interest" description="Disordered" evidence="4">
    <location>
        <begin position="340"/>
        <end position="379"/>
    </location>
</feature>
<dbReference type="SMART" id="SM00244">
    <property type="entry name" value="PHB"/>
    <property type="match status" value="1"/>
</dbReference>
<dbReference type="Pfam" id="PF12221">
    <property type="entry name" value="HflK_N"/>
    <property type="match status" value="1"/>
</dbReference>
<feature type="compositionally biased region" description="Low complexity" evidence="4">
    <location>
        <begin position="341"/>
        <end position="370"/>
    </location>
</feature>
<organism evidence="6 7">
    <name type="scientific">Rehaibacterium terrae</name>
    <dbReference type="NCBI Taxonomy" id="1341696"/>
    <lineage>
        <taxon>Bacteria</taxon>
        <taxon>Pseudomonadati</taxon>
        <taxon>Pseudomonadota</taxon>
        <taxon>Gammaproteobacteria</taxon>
        <taxon>Lysobacterales</taxon>
        <taxon>Lysobacteraceae</taxon>
        <taxon>Rehaibacterium</taxon>
    </lineage>
</organism>
<dbReference type="EMBL" id="JACHHX010000009">
    <property type="protein sequence ID" value="MBB5015638.1"/>
    <property type="molecule type" value="Genomic_DNA"/>
</dbReference>
<proteinExistence type="inferred from homology"/>
<evidence type="ECO:0000313" key="6">
    <source>
        <dbReference type="EMBL" id="MBB5015638.1"/>
    </source>
</evidence>
<sequence length="379" mass="41685">MAWNEPGKGGGKEPWKGRDPGDDVEAFLNRLKANLGRVFGGGSPPRNGKGGAPGAGGLLGWAVLLLAIWIVFDSWQMIDERQRGVVLRFGKFDRLMSPGPNFKWPRPIETVEKVDVTQVRSLSDQVRLLTRDENIVQIEFNVQYLVSDPRGYLFGTREPDDTLRQAAESAVRDVIGSNEMDTILTGERAALAAEARTRLQATLDSYGTGLQVSVLNLQNARPPAEVREAFDDAISAREDRERIESEAQAYASKVVPEARGTAARIRTEAEGYKQAMIARAEGDAERFRLLVDEYRKAPEVTRRRLYLETMQEVLANNRKVYSGDSGNVLYLPLGGQSAGDAPMSRLPAASAALPALAPSTDTSPRTSRTGRTGREESRR</sequence>
<evidence type="ECO:0000313" key="7">
    <source>
        <dbReference type="Proteomes" id="UP000519004"/>
    </source>
</evidence>
<evidence type="ECO:0000256" key="4">
    <source>
        <dbReference type="SAM" id="MobiDB-lite"/>
    </source>
</evidence>
<dbReference type="SUPFAM" id="SSF117892">
    <property type="entry name" value="Band 7/SPFH domain"/>
    <property type="match status" value="1"/>
</dbReference>
<comment type="function">
    <text evidence="3">HflC and HflK could encode or regulate a protease.</text>
</comment>
<dbReference type="Proteomes" id="UP000519004">
    <property type="component" value="Unassembled WGS sequence"/>
</dbReference>
<comment type="similarity">
    <text evidence="2 3">Belongs to the band 7/mec-2 family. HflK subfamily.</text>
</comment>
<evidence type="ECO:0000256" key="3">
    <source>
        <dbReference type="RuleBase" id="RU364113"/>
    </source>
</evidence>
<gene>
    <name evidence="6" type="ORF">HNQ58_001542</name>
</gene>
<keyword evidence="7" id="KW-1185">Reference proteome</keyword>
<keyword evidence="3" id="KW-0812">Transmembrane</keyword>
<dbReference type="GO" id="GO:0016020">
    <property type="term" value="C:membrane"/>
    <property type="evidence" value="ECO:0007669"/>
    <property type="project" value="UniProtKB-SubCell"/>
</dbReference>
<feature type="domain" description="Band 7" evidence="5">
    <location>
        <begin position="73"/>
        <end position="234"/>
    </location>
</feature>
<dbReference type="NCBIfam" id="TIGR01933">
    <property type="entry name" value="hflK"/>
    <property type="match status" value="1"/>
</dbReference>
<evidence type="ECO:0000256" key="1">
    <source>
        <dbReference type="ARBA" id="ARBA00004167"/>
    </source>
</evidence>
<keyword evidence="3" id="KW-1133">Transmembrane helix</keyword>
<evidence type="ECO:0000256" key="2">
    <source>
        <dbReference type="ARBA" id="ARBA00006971"/>
    </source>
</evidence>
<dbReference type="GO" id="GO:0008233">
    <property type="term" value="F:peptidase activity"/>
    <property type="evidence" value="ECO:0007669"/>
    <property type="project" value="UniProtKB-KW"/>
</dbReference>
<dbReference type="InterPro" id="IPR001107">
    <property type="entry name" value="Band_7"/>
</dbReference>
<dbReference type="InterPro" id="IPR001972">
    <property type="entry name" value="Stomatin_HflK_fam"/>
</dbReference>
<keyword evidence="6" id="KW-0378">Hydrolase</keyword>
<dbReference type="PANTHER" id="PTHR42911:SF1">
    <property type="entry name" value="MODULATOR OF FTSH PROTEASE HFLC"/>
    <property type="match status" value="1"/>
</dbReference>
<comment type="subcellular location">
    <subcellularLocation>
        <location evidence="1">Membrane</location>
        <topology evidence="1">Single-pass membrane protein</topology>
    </subcellularLocation>
</comment>
<keyword evidence="3" id="KW-0472">Membrane</keyword>
<dbReference type="InterPro" id="IPR020980">
    <property type="entry name" value="Membrane_HflK_N"/>
</dbReference>
<evidence type="ECO:0000259" key="5">
    <source>
        <dbReference type="SMART" id="SM00244"/>
    </source>
</evidence>
<feature type="transmembrane region" description="Helical" evidence="3">
    <location>
        <begin position="52"/>
        <end position="72"/>
    </location>
</feature>